<name>R7VBK1_CAPTE</name>
<evidence type="ECO:0000313" key="3">
    <source>
        <dbReference type="Proteomes" id="UP000014760"/>
    </source>
</evidence>
<evidence type="ECO:0000313" key="2">
    <source>
        <dbReference type="EnsemblMetazoa" id="CapteP201347"/>
    </source>
</evidence>
<dbReference type="NCBIfam" id="NF041940">
    <property type="entry name" value="choice_anch_X"/>
    <property type="match status" value="1"/>
</dbReference>
<dbReference type="OrthoDB" id="10021899at2759"/>
<reference evidence="3" key="1">
    <citation type="submission" date="2012-12" db="EMBL/GenBank/DDBJ databases">
        <authorList>
            <person name="Hellsten U."/>
            <person name="Grimwood J."/>
            <person name="Chapman J.A."/>
            <person name="Shapiro H."/>
            <person name="Aerts A."/>
            <person name="Otillar R.P."/>
            <person name="Terry A.Y."/>
            <person name="Boore J.L."/>
            <person name="Simakov O."/>
            <person name="Marletaz F."/>
            <person name="Cho S.-J."/>
            <person name="Edsinger-Gonzales E."/>
            <person name="Havlak P."/>
            <person name="Kuo D.-H."/>
            <person name="Larsson T."/>
            <person name="Lv J."/>
            <person name="Arendt D."/>
            <person name="Savage R."/>
            <person name="Osoegawa K."/>
            <person name="de Jong P."/>
            <person name="Lindberg D.R."/>
            <person name="Seaver E.C."/>
            <person name="Weisblat D.A."/>
            <person name="Putnam N.H."/>
            <person name="Grigoriev I.V."/>
            <person name="Rokhsar D.S."/>
        </authorList>
    </citation>
    <scope>NUCLEOTIDE SEQUENCE</scope>
    <source>
        <strain evidence="3">I ESC-2004</strain>
    </source>
</reference>
<dbReference type="EMBL" id="AMQN01037238">
    <property type="status" value="NOT_ANNOTATED_CDS"/>
    <property type="molecule type" value="Genomic_DNA"/>
</dbReference>
<feature type="non-terminal residue" evidence="1">
    <location>
        <position position="1"/>
    </location>
</feature>
<dbReference type="HOGENOM" id="CLU_901860_0_0_1"/>
<dbReference type="STRING" id="283909.R7VBK1"/>
<dbReference type="EMBL" id="AMQN01037237">
    <property type="status" value="NOT_ANNOTATED_CDS"/>
    <property type="molecule type" value="Genomic_DNA"/>
</dbReference>
<sequence>DTPTAKVRRLSKIAAGEWTFDITTRDRTQTFSYIVEAKSAESTEAIEAKTEWKSGGKQSILGDNKEPQKVYASVKQGSSPVLNGSVSAKISRPNATDLEVELKDDGVGADSFASDGIYTANFVGFTKAGRYSVQATIEGDENTATNTEAIIGIGGSEENKSGLKSTGKFIRSALGQTFQVVSYVPVFHSSNELICYLAFGKPTETKYMYNEYEPIGLWDAWKERLNSGPVSCAILSFDLKMPASNHVSTAKLLLIFLLINILLITEVSSSCQCIGYYEPLIINVQASQLTASGSHNNANLQPWCSKSSE</sequence>
<gene>
    <name evidence="1" type="ORF">CAPTEDRAFT_201347</name>
</gene>
<reference evidence="2" key="3">
    <citation type="submission" date="2015-06" db="UniProtKB">
        <authorList>
            <consortium name="EnsemblMetazoa"/>
        </authorList>
    </citation>
    <scope>IDENTIFICATION</scope>
</reference>
<evidence type="ECO:0000313" key="1">
    <source>
        <dbReference type="EMBL" id="ELU15947.1"/>
    </source>
</evidence>
<dbReference type="Proteomes" id="UP000014760">
    <property type="component" value="Unassembled WGS sequence"/>
</dbReference>
<keyword evidence="3" id="KW-1185">Reference proteome</keyword>
<accession>R7VBK1</accession>
<dbReference type="EnsemblMetazoa" id="CapteT201347">
    <property type="protein sequence ID" value="CapteP201347"/>
    <property type="gene ID" value="CapteG201347"/>
</dbReference>
<proteinExistence type="predicted"/>
<organism evidence="1">
    <name type="scientific">Capitella teleta</name>
    <name type="common">Polychaete worm</name>
    <dbReference type="NCBI Taxonomy" id="283909"/>
    <lineage>
        <taxon>Eukaryota</taxon>
        <taxon>Metazoa</taxon>
        <taxon>Spiralia</taxon>
        <taxon>Lophotrochozoa</taxon>
        <taxon>Annelida</taxon>
        <taxon>Polychaeta</taxon>
        <taxon>Sedentaria</taxon>
        <taxon>Scolecida</taxon>
        <taxon>Capitellidae</taxon>
        <taxon>Capitella</taxon>
    </lineage>
</organism>
<reference evidence="1 3" key="2">
    <citation type="journal article" date="2013" name="Nature">
        <title>Insights into bilaterian evolution from three spiralian genomes.</title>
        <authorList>
            <person name="Simakov O."/>
            <person name="Marletaz F."/>
            <person name="Cho S.J."/>
            <person name="Edsinger-Gonzales E."/>
            <person name="Havlak P."/>
            <person name="Hellsten U."/>
            <person name="Kuo D.H."/>
            <person name="Larsson T."/>
            <person name="Lv J."/>
            <person name="Arendt D."/>
            <person name="Savage R."/>
            <person name="Osoegawa K."/>
            <person name="de Jong P."/>
            <person name="Grimwood J."/>
            <person name="Chapman J.A."/>
            <person name="Shapiro H."/>
            <person name="Aerts A."/>
            <person name="Otillar R.P."/>
            <person name="Terry A.Y."/>
            <person name="Boore J.L."/>
            <person name="Grigoriev I.V."/>
            <person name="Lindberg D.R."/>
            <person name="Seaver E.C."/>
            <person name="Weisblat D.A."/>
            <person name="Putnam N.H."/>
            <person name="Rokhsar D.S."/>
        </authorList>
    </citation>
    <scope>NUCLEOTIDE SEQUENCE</scope>
    <source>
        <strain evidence="1 3">I ESC-2004</strain>
    </source>
</reference>
<dbReference type="EMBL" id="KB293441">
    <property type="protein sequence ID" value="ELU15947.1"/>
    <property type="molecule type" value="Genomic_DNA"/>
</dbReference>
<protein>
    <submittedName>
        <fullName evidence="1 2">Uncharacterized protein</fullName>
    </submittedName>
</protein>
<dbReference type="AlphaFoldDB" id="R7VBK1"/>